<sequence>MDLRLLIFPLLVFLGGCCYGPSSPTIKLAYAAGFSWQDLVMSQYFYGWLILSIIIAGFYLVRRMTNQPSLRTGDPRPLVRRIPGVFLAGACIGLVTVFYCLSLQTVPAYISVILLFQFTWMGVLIQTVTERKLPQPKMVISVLLLVIGTFLAAGFAGLEGPLDPAGVIFGLLSALLYAIYMFMLGRVEIGMHPLNRSFLILSSSLVLMTFLFTPRYFTEGIFASGIWQYGIILGSIGCVLPMFLFAVAAPRISTGMTTILSSSELPASIICAVVILGESVSWIQYAGIALLFFGIAYPQYHPPAWQKQMRKGAGMHVFLHPHVRLKKIR</sequence>
<feature type="transmembrane region" description="Helical" evidence="6">
    <location>
        <begin position="282"/>
        <end position="300"/>
    </location>
</feature>
<dbReference type="InterPro" id="IPR037185">
    <property type="entry name" value="EmrE-like"/>
</dbReference>
<evidence type="ECO:0000256" key="6">
    <source>
        <dbReference type="SAM" id="Phobius"/>
    </source>
</evidence>
<organism evidence="8">
    <name type="scientific">bioreactor metagenome</name>
    <dbReference type="NCBI Taxonomy" id="1076179"/>
    <lineage>
        <taxon>unclassified sequences</taxon>
        <taxon>metagenomes</taxon>
        <taxon>ecological metagenomes</taxon>
    </lineage>
</organism>
<feature type="transmembrane region" description="Helical" evidence="6">
    <location>
        <begin position="82"/>
        <end position="102"/>
    </location>
</feature>
<keyword evidence="5 6" id="KW-0472">Membrane</keyword>
<feature type="transmembrane region" description="Helical" evidence="6">
    <location>
        <begin position="108"/>
        <end position="126"/>
    </location>
</feature>
<feature type="transmembrane region" description="Helical" evidence="6">
    <location>
        <begin position="138"/>
        <end position="158"/>
    </location>
</feature>
<keyword evidence="4 6" id="KW-1133">Transmembrane helix</keyword>
<feature type="transmembrane region" description="Helical" evidence="6">
    <location>
        <begin position="197"/>
        <end position="214"/>
    </location>
</feature>
<feature type="transmembrane region" description="Helical" evidence="6">
    <location>
        <begin position="164"/>
        <end position="185"/>
    </location>
</feature>
<feature type="transmembrane region" description="Helical" evidence="6">
    <location>
        <begin position="226"/>
        <end position="247"/>
    </location>
</feature>
<keyword evidence="2" id="KW-1003">Cell membrane</keyword>
<dbReference type="GO" id="GO:0005886">
    <property type="term" value="C:plasma membrane"/>
    <property type="evidence" value="ECO:0007669"/>
    <property type="project" value="UniProtKB-SubCell"/>
</dbReference>
<feature type="transmembrane region" description="Helical" evidence="6">
    <location>
        <begin position="41"/>
        <end position="61"/>
    </location>
</feature>
<dbReference type="InterPro" id="IPR000620">
    <property type="entry name" value="EamA_dom"/>
</dbReference>
<protein>
    <recommendedName>
        <fullName evidence="7">EamA domain-containing protein</fullName>
    </recommendedName>
</protein>
<dbReference type="AlphaFoldDB" id="A0A644VTF2"/>
<gene>
    <name evidence="8" type="ORF">SDC9_39919</name>
</gene>
<dbReference type="InterPro" id="IPR051258">
    <property type="entry name" value="Diverse_Substrate_Transporter"/>
</dbReference>
<evidence type="ECO:0000256" key="2">
    <source>
        <dbReference type="ARBA" id="ARBA00022475"/>
    </source>
</evidence>
<dbReference type="EMBL" id="VSSQ01000402">
    <property type="protein sequence ID" value="MPL93772.1"/>
    <property type="molecule type" value="Genomic_DNA"/>
</dbReference>
<evidence type="ECO:0000256" key="4">
    <source>
        <dbReference type="ARBA" id="ARBA00022989"/>
    </source>
</evidence>
<proteinExistence type="predicted"/>
<dbReference type="Pfam" id="PF00892">
    <property type="entry name" value="EamA"/>
    <property type="match status" value="1"/>
</dbReference>
<evidence type="ECO:0000259" key="7">
    <source>
        <dbReference type="Pfam" id="PF00892"/>
    </source>
</evidence>
<comment type="caution">
    <text evidence="8">The sequence shown here is derived from an EMBL/GenBank/DDBJ whole genome shotgun (WGS) entry which is preliminary data.</text>
</comment>
<dbReference type="SUPFAM" id="SSF103481">
    <property type="entry name" value="Multidrug resistance efflux transporter EmrE"/>
    <property type="match status" value="1"/>
</dbReference>
<evidence type="ECO:0000313" key="8">
    <source>
        <dbReference type="EMBL" id="MPL93772.1"/>
    </source>
</evidence>
<name>A0A644VTF2_9ZZZZ</name>
<evidence type="ECO:0000256" key="3">
    <source>
        <dbReference type="ARBA" id="ARBA00022692"/>
    </source>
</evidence>
<accession>A0A644VTF2</accession>
<evidence type="ECO:0000256" key="1">
    <source>
        <dbReference type="ARBA" id="ARBA00004651"/>
    </source>
</evidence>
<feature type="domain" description="EamA" evidence="7">
    <location>
        <begin position="165"/>
        <end position="296"/>
    </location>
</feature>
<reference evidence="8" key="1">
    <citation type="submission" date="2019-08" db="EMBL/GenBank/DDBJ databases">
        <authorList>
            <person name="Kucharzyk K."/>
            <person name="Murdoch R.W."/>
            <person name="Higgins S."/>
            <person name="Loffler F."/>
        </authorList>
    </citation>
    <scope>NUCLEOTIDE SEQUENCE</scope>
</reference>
<keyword evidence="3 6" id="KW-0812">Transmembrane</keyword>
<evidence type="ECO:0000256" key="5">
    <source>
        <dbReference type="ARBA" id="ARBA00023136"/>
    </source>
</evidence>
<feature type="transmembrane region" description="Helical" evidence="6">
    <location>
        <begin position="259"/>
        <end position="276"/>
    </location>
</feature>
<dbReference type="PANTHER" id="PTHR42920">
    <property type="entry name" value="OS03G0707200 PROTEIN-RELATED"/>
    <property type="match status" value="1"/>
</dbReference>
<dbReference type="PANTHER" id="PTHR42920:SF5">
    <property type="entry name" value="EAMA DOMAIN-CONTAINING PROTEIN"/>
    <property type="match status" value="1"/>
</dbReference>
<comment type="subcellular location">
    <subcellularLocation>
        <location evidence="1">Cell membrane</location>
        <topology evidence="1">Multi-pass membrane protein</topology>
    </subcellularLocation>
</comment>
<dbReference type="PROSITE" id="PS51257">
    <property type="entry name" value="PROKAR_LIPOPROTEIN"/>
    <property type="match status" value="1"/>
</dbReference>